<feature type="transmembrane region" description="Helical" evidence="5">
    <location>
        <begin position="31"/>
        <end position="54"/>
    </location>
</feature>
<organism evidence="6 7">
    <name type="scientific">Bombilactobacillus bombi</name>
    <dbReference type="NCBI Taxonomy" id="1303590"/>
    <lineage>
        <taxon>Bacteria</taxon>
        <taxon>Bacillati</taxon>
        <taxon>Bacillota</taxon>
        <taxon>Bacilli</taxon>
        <taxon>Lactobacillales</taxon>
        <taxon>Lactobacillaceae</taxon>
        <taxon>Bombilactobacillus</taxon>
    </lineage>
</organism>
<evidence type="ECO:0000313" key="6">
    <source>
        <dbReference type="EMBL" id="RHW47341.1"/>
    </source>
</evidence>
<dbReference type="Proteomes" id="UP000284822">
    <property type="component" value="Unassembled WGS sequence"/>
</dbReference>
<evidence type="ECO:0000256" key="3">
    <source>
        <dbReference type="ARBA" id="ARBA00022989"/>
    </source>
</evidence>
<keyword evidence="3 5" id="KW-1133">Transmembrane helix</keyword>
<feature type="transmembrane region" description="Helical" evidence="5">
    <location>
        <begin position="60"/>
        <end position="80"/>
    </location>
</feature>
<dbReference type="InterPro" id="IPR010899">
    <property type="entry name" value="UPF0344"/>
</dbReference>
<gene>
    <name evidence="6" type="ORF">DS832_04115</name>
</gene>
<feature type="transmembrane region" description="Helical" evidence="5">
    <location>
        <begin position="92"/>
        <end position="110"/>
    </location>
</feature>
<accession>A0A417Z9P2</accession>
<dbReference type="AlphaFoldDB" id="A0A417Z9P2"/>
<name>A0A417Z9P2_9LACO</name>
<evidence type="ECO:0000256" key="5">
    <source>
        <dbReference type="SAM" id="Phobius"/>
    </source>
</evidence>
<keyword evidence="4 5" id="KW-0472">Membrane</keyword>
<keyword evidence="1" id="KW-1003">Cell membrane</keyword>
<evidence type="ECO:0000256" key="2">
    <source>
        <dbReference type="ARBA" id="ARBA00022692"/>
    </source>
</evidence>
<comment type="caution">
    <text evidence="6">The sequence shown here is derived from an EMBL/GenBank/DDBJ whole genome shotgun (WGS) entry which is preliminary data.</text>
</comment>
<evidence type="ECO:0000256" key="1">
    <source>
        <dbReference type="ARBA" id="ARBA00022475"/>
    </source>
</evidence>
<reference evidence="6 7" key="1">
    <citation type="submission" date="2018-07" db="EMBL/GenBank/DDBJ databases">
        <title>Genome sequences of six Lactobacillus spp. isolated from bumble bee guts.</title>
        <authorList>
            <person name="Motta E.V.S."/>
            <person name="Moran N.A."/>
        </authorList>
    </citation>
    <scope>NUCLEOTIDE SEQUENCE [LARGE SCALE GENOMIC DNA]</scope>
    <source>
        <strain evidence="6 7">LV-8.1</strain>
    </source>
</reference>
<keyword evidence="2 5" id="KW-0812">Transmembrane</keyword>
<protein>
    <submittedName>
        <fullName evidence="6">DUF1516 domain-containing protein</fullName>
    </submittedName>
</protein>
<evidence type="ECO:0000313" key="7">
    <source>
        <dbReference type="Proteomes" id="UP000284822"/>
    </source>
</evidence>
<evidence type="ECO:0000256" key="4">
    <source>
        <dbReference type="ARBA" id="ARBA00023136"/>
    </source>
</evidence>
<dbReference type="EMBL" id="QOCS01000008">
    <property type="protein sequence ID" value="RHW47341.1"/>
    <property type="molecule type" value="Genomic_DNA"/>
</dbReference>
<sequence>MLWPWLHLVVGVVLFVAIIGGLLAKVPQAKVWVMIARICYIVLIISGALMFSYAWHEHPILTIVKIILAVGLIGLIEMAFAKKLKKQFSRVMFYGALILAVIVVIIGFIMTDGFPLFH</sequence>
<dbReference type="RefSeq" id="WP_118910491.1">
    <property type="nucleotide sequence ID" value="NZ_JBHLWZ010000010.1"/>
</dbReference>
<dbReference type="Pfam" id="PF07457">
    <property type="entry name" value="DUF1516"/>
    <property type="match status" value="1"/>
</dbReference>
<proteinExistence type="predicted"/>
<feature type="transmembrane region" description="Helical" evidence="5">
    <location>
        <begin position="6"/>
        <end position="24"/>
    </location>
</feature>